<evidence type="ECO:0000313" key="2">
    <source>
        <dbReference type="EMBL" id="AGK60797.1"/>
    </source>
</evidence>
<dbReference type="HOGENOM" id="CLU_104048_0_0_2"/>
<dbReference type="AlphaFoldDB" id="N0BEU6"/>
<protein>
    <recommendedName>
        <fullName evidence="1">Ribbon-helix-helix protein CopG domain-containing protein</fullName>
    </recommendedName>
</protein>
<name>N0BEU6_9EURY</name>
<dbReference type="eggNOG" id="arCOG04451">
    <property type="taxonomic scope" value="Archaea"/>
</dbReference>
<reference evidence="2 3" key="1">
    <citation type="journal article" date="2013" name="Genome Announc.">
        <title>Complete Genome Sequence of the Thermophilic and Facultatively Chemolithoautotrophic Sulfate Reducer Archaeoglobus sulfaticallidus Strain PM70-1T.</title>
        <authorList>
            <person name="Stokke R."/>
            <person name="Hocking W.P."/>
            <person name="Steinsbu B.O."/>
            <person name="Steen I.H."/>
        </authorList>
    </citation>
    <scope>NUCLEOTIDE SEQUENCE [LARGE SCALE GENOMIC DNA]</scope>
    <source>
        <strain evidence="2">PM70-1</strain>
    </source>
</reference>
<sequence length="203" mass="24123">MQTPTFIKKGVFMNKKVKIDNELSVFVVDRLSISIDSETREKLDILCKKKEKSKSELIRDLIDFGYELAKSEVDMETIKVWIDYLAKRQHMILDIEHWRVIFSEIEKIEDHNFWGHMEEIGLSHSFQYKMKGLDSIEKILRYVEKANWYEIKEERDGVYTLILNDPKIKRFVKVFLEKVFEGQGIKARINEGFGKLIISQRSQ</sequence>
<dbReference type="Proteomes" id="UP000013307">
    <property type="component" value="Chromosome"/>
</dbReference>
<dbReference type="Pfam" id="PF01402">
    <property type="entry name" value="RHH_1"/>
    <property type="match status" value="1"/>
</dbReference>
<dbReference type="STRING" id="387631.Asulf_00786"/>
<organism evidence="2 3">
    <name type="scientific">Archaeoglobus sulfaticallidus PM70-1</name>
    <dbReference type="NCBI Taxonomy" id="387631"/>
    <lineage>
        <taxon>Archaea</taxon>
        <taxon>Methanobacteriati</taxon>
        <taxon>Methanobacteriota</taxon>
        <taxon>Archaeoglobi</taxon>
        <taxon>Archaeoglobales</taxon>
        <taxon>Archaeoglobaceae</taxon>
        <taxon>Archaeoglobus</taxon>
    </lineage>
</organism>
<dbReference type="GO" id="GO:0006355">
    <property type="term" value="P:regulation of DNA-templated transcription"/>
    <property type="evidence" value="ECO:0007669"/>
    <property type="project" value="InterPro"/>
</dbReference>
<proteinExistence type="predicted"/>
<evidence type="ECO:0000259" key="1">
    <source>
        <dbReference type="Pfam" id="PF01402"/>
    </source>
</evidence>
<feature type="domain" description="Ribbon-helix-helix protein CopG" evidence="1">
    <location>
        <begin position="30"/>
        <end position="67"/>
    </location>
</feature>
<evidence type="ECO:0000313" key="3">
    <source>
        <dbReference type="Proteomes" id="UP000013307"/>
    </source>
</evidence>
<dbReference type="EMBL" id="CP005290">
    <property type="protein sequence ID" value="AGK60797.1"/>
    <property type="molecule type" value="Genomic_DNA"/>
</dbReference>
<dbReference type="KEGG" id="ast:Asulf_00786"/>
<accession>N0BEU6</accession>
<dbReference type="InterPro" id="IPR002145">
    <property type="entry name" value="CopG"/>
</dbReference>
<keyword evidence="3" id="KW-1185">Reference proteome</keyword>
<gene>
    <name evidence="2" type="ORF">Asulf_00786</name>
</gene>